<evidence type="ECO:0000256" key="10">
    <source>
        <dbReference type="ARBA" id="ARBA00022573"/>
    </source>
</evidence>
<dbReference type="GO" id="GO:0005524">
    <property type="term" value="F:ATP binding"/>
    <property type="evidence" value="ECO:0007669"/>
    <property type="project" value="UniProtKB-KW"/>
</dbReference>
<dbReference type="GO" id="GO:0008820">
    <property type="term" value="F:cobinamide phosphate guanylyltransferase activity"/>
    <property type="evidence" value="ECO:0007669"/>
    <property type="project" value="UniProtKB-EC"/>
</dbReference>
<comment type="catalytic activity">
    <reaction evidence="2">
        <text>adenosylcob(III)inamide phosphate + GTP + H(+) = adenosylcob(III)inamide-GDP + diphosphate</text>
        <dbReference type="Rhea" id="RHEA:22712"/>
        <dbReference type="ChEBI" id="CHEBI:15378"/>
        <dbReference type="ChEBI" id="CHEBI:33019"/>
        <dbReference type="ChEBI" id="CHEBI:37565"/>
        <dbReference type="ChEBI" id="CHEBI:58502"/>
        <dbReference type="ChEBI" id="CHEBI:60487"/>
        <dbReference type="EC" id="2.7.7.62"/>
    </reaction>
</comment>
<evidence type="ECO:0000256" key="6">
    <source>
        <dbReference type="ARBA" id="ARBA00005159"/>
    </source>
</evidence>
<dbReference type="EC" id="2.7.1.156" evidence="8"/>
<gene>
    <name evidence="20" type="ORF">SAMN02745124_02587</name>
</gene>
<organism evidence="20 21">
    <name type="scientific">Desulfofustis glycolicus DSM 9705</name>
    <dbReference type="NCBI Taxonomy" id="1121409"/>
    <lineage>
        <taxon>Bacteria</taxon>
        <taxon>Pseudomonadati</taxon>
        <taxon>Thermodesulfobacteriota</taxon>
        <taxon>Desulfobulbia</taxon>
        <taxon>Desulfobulbales</taxon>
        <taxon>Desulfocapsaceae</taxon>
        <taxon>Desulfofustis</taxon>
    </lineage>
</organism>
<evidence type="ECO:0000256" key="4">
    <source>
        <dbReference type="ARBA" id="ARBA00003889"/>
    </source>
</evidence>
<proteinExistence type="inferred from homology"/>
<evidence type="ECO:0000256" key="1">
    <source>
        <dbReference type="ARBA" id="ARBA00000312"/>
    </source>
</evidence>
<dbReference type="OrthoDB" id="9788370at2"/>
<evidence type="ECO:0000256" key="8">
    <source>
        <dbReference type="ARBA" id="ARBA00012016"/>
    </source>
</evidence>
<dbReference type="InterPro" id="IPR003203">
    <property type="entry name" value="CobU/CobP"/>
</dbReference>
<keyword evidence="13 20" id="KW-0418">Kinase</keyword>
<evidence type="ECO:0000256" key="3">
    <source>
        <dbReference type="ARBA" id="ARBA00001522"/>
    </source>
</evidence>
<comment type="function">
    <text evidence="4">Catalyzes ATP-dependent phosphorylation of adenosylcobinamide and addition of GMP to adenosylcobinamide phosphate.</text>
</comment>
<keyword evidence="14" id="KW-0067">ATP-binding</keyword>
<dbReference type="STRING" id="1121409.SAMN02745124_02587"/>
<evidence type="ECO:0000256" key="13">
    <source>
        <dbReference type="ARBA" id="ARBA00022777"/>
    </source>
</evidence>
<feature type="binding site" evidence="19">
    <location>
        <position position="84"/>
    </location>
    <ligand>
        <name>GTP</name>
        <dbReference type="ChEBI" id="CHEBI:37565"/>
    </ligand>
</feature>
<evidence type="ECO:0000256" key="12">
    <source>
        <dbReference type="ARBA" id="ARBA00022741"/>
    </source>
</evidence>
<comment type="similarity">
    <text evidence="7">Belongs to the CobU/CobP family.</text>
</comment>
<dbReference type="PANTHER" id="PTHR34848">
    <property type="match status" value="1"/>
</dbReference>
<evidence type="ECO:0000256" key="11">
    <source>
        <dbReference type="ARBA" id="ARBA00022679"/>
    </source>
</evidence>
<accession>A0A1M5WW80</accession>
<evidence type="ECO:0000256" key="14">
    <source>
        <dbReference type="ARBA" id="ARBA00022840"/>
    </source>
</evidence>
<keyword evidence="10" id="KW-0169">Cobalamin biosynthesis</keyword>
<dbReference type="SUPFAM" id="SSF52540">
    <property type="entry name" value="P-loop containing nucleoside triphosphate hydrolases"/>
    <property type="match status" value="1"/>
</dbReference>
<protein>
    <recommendedName>
        <fullName evidence="16">Adenosylcobinamide kinase</fullName>
        <ecNumber evidence="8">2.7.1.156</ecNumber>
        <ecNumber evidence="9">2.7.7.62</ecNumber>
    </recommendedName>
    <alternativeName>
        <fullName evidence="17">Adenosylcobinamide-phosphate guanylyltransferase</fullName>
    </alternativeName>
</protein>
<keyword evidence="11 20" id="KW-0808">Transferase</keyword>
<evidence type="ECO:0000256" key="19">
    <source>
        <dbReference type="PIRSR" id="PIRSR006135-2"/>
    </source>
</evidence>
<dbReference type="CDD" id="cd00544">
    <property type="entry name" value="CobU"/>
    <property type="match status" value="1"/>
</dbReference>
<evidence type="ECO:0000256" key="16">
    <source>
        <dbReference type="ARBA" id="ARBA00029570"/>
    </source>
</evidence>
<evidence type="ECO:0000313" key="20">
    <source>
        <dbReference type="EMBL" id="SHH91965.1"/>
    </source>
</evidence>
<reference evidence="20 21" key="1">
    <citation type="submission" date="2016-11" db="EMBL/GenBank/DDBJ databases">
        <authorList>
            <person name="Jaros S."/>
            <person name="Januszkiewicz K."/>
            <person name="Wedrychowicz H."/>
        </authorList>
    </citation>
    <scope>NUCLEOTIDE SEQUENCE [LARGE SCALE GENOMIC DNA]</scope>
    <source>
        <strain evidence="20 21">DSM 9705</strain>
    </source>
</reference>
<dbReference type="NCBIfam" id="NF004469">
    <property type="entry name" value="PRK05800.1"/>
    <property type="match status" value="1"/>
</dbReference>
<comment type="pathway">
    <text evidence="6">Cofactor biosynthesis; adenosylcobalamin biosynthesis; adenosylcobalamin from cob(II)yrinate a,c-diamide: step 5/7.</text>
</comment>
<dbReference type="Proteomes" id="UP000184139">
    <property type="component" value="Unassembled WGS sequence"/>
</dbReference>
<comment type="catalytic activity">
    <reaction evidence="3">
        <text>adenosylcob(III)inamide + GTP = adenosylcob(III)inamide phosphate + GDP + H(+)</text>
        <dbReference type="Rhea" id="RHEA:15765"/>
        <dbReference type="ChEBI" id="CHEBI:2480"/>
        <dbReference type="ChEBI" id="CHEBI:15378"/>
        <dbReference type="ChEBI" id="CHEBI:37565"/>
        <dbReference type="ChEBI" id="CHEBI:58189"/>
        <dbReference type="ChEBI" id="CHEBI:58502"/>
        <dbReference type="EC" id="2.7.1.156"/>
    </reaction>
</comment>
<dbReference type="Pfam" id="PF02283">
    <property type="entry name" value="CobU"/>
    <property type="match status" value="1"/>
</dbReference>
<evidence type="ECO:0000256" key="2">
    <source>
        <dbReference type="ARBA" id="ARBA00000711"/>
    </source>
</evidence>
<feature type="binding site" evidence="19">
    <location>
        <begin position="9"/>
        <end position="16"/>
    </location>
    <ligand>
        <name>GTP</name>
        <dbReference type="ChEBI" id="CHEBI:37565"/>
    </ligand>
</feature>
<comment type="catalytic activity">
    <reaction evidence="1">
        <text>adenosylcob(III)inamide + ATP = adenosylcob(III)inamide phosphate + ADP + H(+)</text>
        <dbReference type="Rhea" id="RHEA:15769"/>
        <dbReference type="ChEBI" id="CHEBI:2480"/>
        <dbReference type="ChEBI" id="CHEBI:15378"/>
        <dbReference type="ChEBI" id="CHEBI:30616"/>
        <dbReference type="ChEBI" id="CHEBI:58502"/>
        <dbReference type="ChEBI" id="CHEBI:456216"/>
        <dbReference type="EC" id="2.7.1.156"/>
    </reaction>
</comment>
<name>A0A1M5WW80_9BACT</name>
<dbReference type="EMBL" id="FQXS01000015">
    <property type="protein sequence ID" value="SHH91965.1"/>
    <property type="molecule type" value="Genomic_DNA"/>
</dbReference>
<keyword evidence="21" id="KW-1185">Reference proteome</keyword>
<dbReference type="Gene3D" id="3.40.50.300">
    <property type="entry name" value="P-loop containing nucleotide triphosphate hydrolases"/>
    <property type="match status" value="1"/>
</dbReference>
<comment type="pathway">
    <text evidence="5">Cofactor biosynthesis; adenosylcobalamin biosynthesis; adenosylcobalamin from cob(II)yrinate a,c-diamide: step 6/7.</text>
</comment>
<dbReference type="AlphaFoldDB" id="A0A1M5WW80"/>
<dbReference type="GO" id="GO:0043752">
    <property type="term" value="F:adenosylcobinamide kinase activity"/>
    <property type="evidence" value="ECO:0007669"/>
    <property type="project" value="UniProtKB-EC"/>
</dbReference>
<keyword evidence="20" id="KW-0548">Nucleotidyltransferase</keyword>
<sequence length="184" mass="20466">MAEIILVVGGTRSGKSDYAQRRGEAITGRRCFMATCREADAEMSRRVARHRAARDPQDWTTVEEPLRLAAALEDHPDYDVYLIDCLTLWLGNLLDHRPHASPDDLEADVMELIDDLLQRLRVSGGSVILVSSEVGMGIVPENRLARLYRDLLGRCNQRIAGLADEVVLVSCGLPLWLKTSKGEV</sequence>
<evidence type="ECO:0000256" key="7">
    <source>
        <dbReference type="ARBA" id="ARBA00007490"/>
    </source>
</evidence>
<evidence type="ECO:0000256" key="17">
    <source>
        <dbReference type="ARBA" id="ARBA00030571"/>
    </source>
</evidence>
<feature type="binding site" evidence="19">
    <location>
        <begin position="51"/>
        <end position="54"/>
    </location>
    <ligand>
        <name>GTP</name>
        <dbReference type="ChEBI" id="CHEBI:37565"/>
    </ligand>
</feature>
<keyword evidence="12 19" id="KW-0547">Nucleotide-binding</keyword>
<evidence type="ECO:0000313" key="21">
    <source>
        <dbReference type="Proteomes" id="UP000184139"/>
    </source>
</evidence>
<dbReference type="PIRSF" id="PIRSF006135">
    <property type="entry name" value="CobU"/>
    <property type="match status" value="1"/>
</dbReference>
<keyword evidence="15 19" id="KW-0342">GTP-binding</keyword>
<evidence type="ECO:0000256" key="5">
    <source>
        <dbReference type="ARBA" id="ARBA00004692"/>
    </source>
</evidence>
<dbReference type="GO" id="GO:0005525">
    <property type="term" value="F:GTP binding"/>
    <property type="evidence" value="ECO:0007669"/>
    <property type="project" value="UniProtKB-KW"/>
</dbReference>
<dbReference type="InterPro" id="IPR027417">
    <property type="entry name" value="P-loop_NTPase"/>
</dbReference>
<evidence type="ECO:0000256" key="18">
    <source>
        <dbReference type="PIRSR" id="PIRSR006135-1"/>
    </source>
</evidence>
<evidence type="ECO:0000256" key="15">
    <source>
        <dbReference type="ARBA" id="ARBA00023134"/>
    </source>
</evidence>
<dbReference type="UniPathway" id="UPA00148">
    <property type="reaction ID" value="UER00236"/>
</dbReference>
<dbReference type="PANTHER" id="PTHR34848:SF1">
    <property type="entry name" value="BIFUNCTIONAL ADENOSYLCOBALAMIN BIOSYNTHESIS PROTEIN COBU"/>
    <property type="match status" value="1"/>
</dbReference>
<feature type="active site" description="GMP-histidine intermediate" evidence="18">
    <location>
        <position position="50"/>
    </location>
</feature>
<feature type="binding site" evidence="19">
    <location>
        <position position="63"/>
    </location>
    <ligand>
        <name>GTP</name>
        <dbReference type="ChEBI" id="CHEBI:37565"/>
    </ligand>
</feature>
<dbReference type="GO" id="GO:0009236">
    <property type="term" value="P:cobalamin biosynthetic process"/>
    <property type="evidence" value="ECO:0007669"/>
    <property type="project" value="UniProtKB-UniPathway"/>
</dbReference>
<dbReference type="EC" id="2.7.7.62" evidence="9"/>
<evidence type="ECO:0000256" key="9">
    <source>
        <dbReference type="ARBA" id="ARBA00012523"/>
    </source>
</evidence>
<dbReference type="RefSeq" id="WP_073376649.1">
    <property type="nucleotide sequence ID" value="NZ_FQXS01000015.1"/>
</dbReference>